<name>A0AA89BLD8_PINIB</name>
<accession>A0AA89BLD8</accession>
<dbReference type="InterPro" id="IPR003680">
    <property type="entry name" value="Flavodoxin_fold"/>
</dbReference>
<evidence type="ECO:0000256" key="1">
    <source>
        <dbReference type="ARBA" id="ARBA00006252"/>
    </source>
</evidence>
<evidence type="ECO:0000256" key="2">
    <source>
        <dbReference type="ARBA" id="ARBA00023002"/>
    </source>
</evidence>
<dbReference type="PANTHER" id="PTHR10204:SF34">
    <property type="entry name" value="NAD(P)H DEHYDROGENASE [QUINONE] 1 ISOFORM 1"/>
    <property type="match status" value="1"/>
</dbReference>
<sequence length="429" mass="48419">MEQKNVLIVYAHQNPHTSFNAALKDEAIKVFVDNGHNVKMSDLYSQHWDPRATASDFEGLPLHSELSNYFNEQSYATKQGTTSKVIQAEQKKLKEADLVIFQFPVYWFSVPAILKGWFDKVFAVGVTHGFPDNVYENGLMKGKKAMLSLTTGATQEMYSTSGNHGDMNMILWPIQIHRRKLCLMRLAFVYSPRLPPSRLILVMTLLQILLVRKKSLMVQIELEDSKRLLLNDPQSIQTILANYETKLLSYENTVQNLQERMSAMEKENKSKGNVGGSSHDHQGSAVDYLCLPHDPDFSIPENDLLTTPRQGVGLLYGAEYEMNYRNVRFDDVVPCAVCRVQATVLMIPGKSACPQDWKIQYNGLLASNYFNHPGASSYICLDGDPEYVPGTRSHNDNGKLFYPVRTRCGSLECPPYQNDSIVTCVVCAK</sequence>
<dbReference type="EMBL" id="VSWD01000013">
    <property type="protein sequence ID" value="KAK3083720.1"/>
    <property type="molecule type" value="Genomic_DNA"/>
</dbReference>
<keyword evidence="6" id="KW-1185">Reference proteome</keyword>
<evidence type="ECO:0000313" key="6">
    <source>
        <dbReference type="Proteomes" id="UP001186944"/>
    </source>
</evidence>
<organism evidence="5 6">
    <name type="scientific">Pinctada imbricata</name>
    <name type="common">Atlantic pearl-oyster</name>
    <name type="synonym">Pinctada martensii</name>
    <dbReference type="NCBI Taxonomy" id="66713"/>
    <lineage>
        <taxon>Eukaryota</taxon>
        <taxon>Metazoa</taxon>
        <taxon>Spiralia</taxon>
        <taxon>Lophotrochozoa</taxon>
        <taxon>Mollusca</taxon>
        <taxon>Bivalvia</taxon>
        <taxon>Autobranchia</taxon>
        <taxon>Pteriomorphia</taxon>
        <taxon>Pterioida</taxon>
        <taxon>Pterioidea</taxon>
        <taxon>Pteriidae</taxon>
        <taxon>Pinctada</taxon>
    </lineage>
</organism>
<dbReference type="Gene3D" id="3.40.50.360">
    <property type="match status" value="1"/>
</dbReference>
<evidence type="ECO:0000313" key="5">
    <source>
        <dbReference type="EMBL" id="KAK3083720.1"/>
    </source>
</evidence>
<dbReference type="PANTHER" id="PTHR10204">
    <property type="entry name" value="NAD P H OXIDOREDUCTASE-RELATED"/>
    <property type="match status" value="1"/>
</dbReference>
<comment type="caution">
    <text evidence="5">The sequence shown here is derived from an EMBL/GenBank/DDBJ whole genome shotgun (WGS) entry which is preliminary data.</text>
</comment>
<dbReference type="Proteomes" id="UP001186944">
    <property type="component" value="Unassembled WGS sequence"/>
</dbReference>
<feature type="coiled-coil region" evidence="3">
    <location>
        <begin position="240"/>
        <end position="274"/>
    </location>
</feature>
<proteinExistence type="inferred from homology"/>
<protein>
    <recommendedName>
        <fullName evidence="4">Flavodoxin-like fold domain-containing protein</fullName>
    </recommendedName>
</protein>
<evidence type="ECO:0000256" key="3">
    <source>
        <dbReference type="SAM" id="Coils"/>
    </source>
</evidence>
<dbReference type="InterPro" id="IPR029039">
    <property type="entry name" value="Flavoprotein-like_sf"/>
</dbReference>
<feature type="domain" description="Flavodoxin-like fold" evidence="4">
    <location>
        <begin position="4"/>
        <end position="175"/>
    </location>
</feature>
<dbReference type="Pfam" id="PF02525">
    <property type="entry name" value="Flavodoxin_2"/>
    <property type="match status" value="1"/>
</dbReference>
<dbReference type="SUPFAM" id="SSF52218">
    <property type="entry name" value="Flavoproteins"/>
    <property type="match status" value="1"/>
</dbReference>
<keyword evidence="3" id="KW-0175">Coiled coil</keyword>
<dbReference type="InterPro" id="IPR051545">
    <property type="entry name" value="NAD(P)H_dehydrogenase_qn"/>
</dbReference>
<keyword evidence="2" id="KW-0560">Oxidoreductase</keyword>
<dbReference type="GO" id="GO:0003955">
    <property type="term" value="F:NAD(P)H dehydrogenase (quinone) activity"/>
    <property type="evidence" value="ECO:0007669"/>
    <property type="project" value="TreeGrafter"/>
</dbReference>
<comment type="similarity">
    <text evidence="1">Belongs to the NAD(P)H dehydrogenase (quinone) family.</text>
</comment>
<evidence type="ECO:0000259" key="4">
    <source>
        <dbReference type="Pfam" id="PF02525"/>
    </source>
</evidence>
<dbReference type="AlphaFoldDB" id="A0AA89BLD8"/>
<dbReference type="GO" id="GO:0005829">
    <property type="term" value="C:cytosol"/>
    <property type="evidence" value="ECO:0007669"/>
    <property type="project" value="TreeGrafter"/>
</dbReference>
<reference evidence="5" key="1">
    <citation type="submission" date="2019-08" db="EMBL/GenBank/DDBJ databases">
        <title>The improved chromosome-level genome for the pearl oyster Pinctada fucata martensii using PacBio sequencing and Hi-C.</title>
        <authorList>
            <person name="Zheng Z."/>
        </authorList>
    </citation>
    <scope>NUCLEOTIDE SEQUENCE</scope>
    <source>
        <strain evidence="5">ZZ-2019</strain>
        <tissue evidence="5">Adductor muscle</tissue>
    </source>
</reference>
<gene>
    <name evidence="5" type="ORF">FSP39_001996</name>
</gene>